<keyword evidence="1" id="KW-1133">Transmembrane helix</keyword>
<feature type="transmembrane region" description="Helical" evidence="1">
    <location>
        <begin position="24"/>
        <end position="46"/>
    </location>
</feature>
<dbReference type="Pfam" id="PF13160">
    <property type="entry name" value="DUF3995"/>
    <property type="match status" value="1"/>
</dbReference>
<gene>
    <name evidence="2" type="ORF">RQX22_05950</name>
</gene>
<name>A0ABU3Q4Z5_9SPHN</name>
<keyword evidence="1" id="KW-0812">Transmembrane</keyword>
<dbReference type="Proteomes" id="UP001259572">
    <property type="component" value="Unassembled WGS sequence"/>
</dbReference>
<feature type="transmembrane region" description="Helical" evidence="1">
    <location>
        <begin position="66"/>
        <end position="85"/>
    </location>
</feature>
<feature type="transmembrane region" description="Helical" evidence="1">
    <location>
        <begin position="137"/>
        <end position="161"/>
    </location>
</feature>
<accession>A0ABU3Q4Z5</accession>
<protein>
    <submittedName>
        <fullName evidence="2">DUF3995 domain-containing protein</fullName>
    </submittedName>
</protein>
<dbReference type="EMBL" id="JAVUPU010000002">
    <property type="protein sequence ID" value="MDT9598490.1"/>
    <property type="molecule type" value="Genomic_DNA"/>
</dbReference>
<evidence type="ECO:0000313" key="2">
    <source>
        <dbReference type="EMBL" id="MDT9598490.1"/>
    </source>
</evidence>
<comment type="caution">
    <text evidence="2">The sequence shown here is derived from an EMBL/GenBank/DDBJ whole genome shotgun (WGS) entry which is preliminary data.</text>
</comment>
<feature type="transmembrane region" description="Helical" evidence="1">
    <location>
        <begin position="173"/>
        <end position="194"/>
    </location>
</feature>
<organism evidence="2 3">
    <name type="scientific">Sphingosinicella rhizophila</name>
    <dbReference type="NCBI Taxonomy" id="3050082"/>
    <lineage>
        <taxon>Bacteria</taxon>
        <taxon>Pseudomonadati</taxon>
        <taxon>Pseudomonadota</taxon>
        <taxon>Alphaproteobacteria</taxon>
        <taxon>Sphingomonadales</taxon>
        <taxon>Sphingosinicellaceae</taxon>
        <taxon>Sphingosinicella</taxon>
    </lineage>
</organism>
<evidence type="ECO:0000313" key="3">
    <source>
        <dbReference type="Proteomes" id="UP001259572"/>
    </source>
</evidence>
<keyword evidence="1" id="KW-0472">Membrane</keyword>
<evidence type="ECO:0000256" key="1">
    <source>
        <dbReference type="SAM" id="Phobius"/>
    </source>
</evidence>
<feature type="transmembrane region" description="Helical" evidence="1">
    <location>
        <begin position="97"/>
        <end position="117"/>
    </location>
</feature>
<dbReference type="RefSeq" id="WP_315724540.1">
    <property type="nucleotide sequence ID" value="NZ_JAVUPU010000002.1"/>
</dbReference>
<reference evidence="2 3" key="1">
    <citation type="submission" date="2023-05" db="EMBL/GenBank/DDBJ databases">
        <authorList>
            <person name="Guo Y."/>
        </authorList>
    </citation>
    <scope>NUCLEOTIDE SEQUENCE [LARGE SCALE GENOMIC DNA]</scope>
    <source>
        <strain evidence="2 3">GR2756</strain>
    </source>
</reference>
<sequence length="195" mass="21421">MMTQALREPSDPGSTERRTRRLKLTGYALAIWSFAYALPHLYWALGGRMGMIAIHPAAPDLPQWRQINWVATIGFSALSLLGLAFRPLANGRIGRPIILLIALIGCSLAVSHAFYGIGSRTLTVIRAFARSQDVPVFVLVDLLIFEPWFLIQGMLLGLCGWFSLASTKGRRRWLAACAGATLVALAAALLNLRIY</sequence>
<keyword evidence="3" id="KW-1185">Reference proteome</keyword>
<dbReference type="InterPro" id="IPR025058">
    <property type="entry name" value="DUF3995"/>
</dbReference>
<proteinExistence type="predicted"/>